<proteinExistence type="inferred from homology"/>
<dbReference type="InterPro" id="IPR025064">
    <property type="entry name" value="DUF4005"/>
</dbReference>
<feature type="domain" description="DUF4005" evidence="5">
    <location>
        <begin position="309"/>
        <end position="375"/>
    </location>
</feature>
<comment type="subunit">
    <text evidence="3">Binds to multiple calmodulin (CaM) in the presence of Ca(2+) and CaM-like proteins.</text>
</comment>
<dbReference type="GO" id="GO:0005516">
    <property type="term" value="F:calmodulin binding"/>
    <property type="evidence" value="ECO:0007669"/>
    <property type="project" value="UniProtKB-KW"/>
</dbReference>
<protein>
    <submittedName>
        <fullName evidence="7">Protein IQ-DOMAIN 14 isoform X1</fullName>
    </submittedName>
</protein>
<keyword evidence="1" id="KW-0112">Calmodulin-binding</keyword>
<sequence length="458" mass="50672">MGKAGKWLRSFFLTGKKEEKKEKAETLATNPSKAEDRSEPIPVPTAKEKKRWSFRRSAGPGKSLHSPDPSVRGPNIVFSESELDQRRHAMAVAVATAAAADAAVAAAQAAAAVIRLTVANSNRTPSLVEEAAAIKIQSAFRAYLARKALCALKGLVKLQALVRGHLVRKQATATLRCMQALVSAQARACAQRMRMVEEAQTLPHPQHRRSPQHPRFQQSYEMDRNTEENIKIVEMDSGEPRSSTRGRNSYSAVQSEMKEHRLSAYYNGSRTPSRAEQYQQFSPAPSAITEMSPRAYSGHFEDFSFRTAQSSPQYLSAVSVPDAGQSSFDYPFFPNYMANTQSSRAKARSQSAPRQRIDMYERQSSKRRPSVEGRNIPRGVKMQRSSSHVGMTANGYQYPWSIKLDRSSVSLKDSECGSTSSVLTNSNYCRSLVGFEVCVHNKSLGAKQLVDVLKGNTD</sequence>
<dbReference type="GeneID" id="109721271"/>
<comment type="similarity">
    <text evidence="2">Belongs to the IQD family.</text>
</comment>
<dbReference type="SMART" id="SM00015">
    <property type="entry name" value="IQ"/>
    <property type="match status" value="2"/>
</dbReference>
<evidence type="ECO:0000256" key="4">
    <source>
        <dbReference type="SAM" id="MobiDB-lite"/>
    </source>
</evidence>
<keyword evidence="6" id="KW-1185">Reference proteome</keyword>
<dbReference type="InterPro" id="IPR000048">
    <property type="entry name" value="IQ_motif_EF-hand-BS"/>
</dbReference>
<feature type="compositionally biased region" description="Basic and acidic residues" evidence="4">
    <location>
        <begin position="355"/>
        <end position="364"/>
    </location>
</feature>
<name>A0A6P5GG66_ANACO</name>
<dbReference type="PROSITE" id="PS50096">
    <property type="entry name" value="IQ"/>
    <property type="match status" value="2"/>
</dbReference>
<organism evidence="6 7">
    <name type="scientific">Ananas comosus</name>
    <name type="common">Pineapple</name>
    <name type="synonym">Ananas ananas</name>
    <dbReference type="NCBI Taxonomy" id="4615"/>
    <lineage>
        <taxon>Eukaryota</taxon>
        <taxon>Viridiplantae</taxon>
        <taxon>Streptophyta</taxon>
        <taxon>Embryophyta</taxon>
        <taxon>Tracheophyta</taxon>
        <taxon>Spermatophyta</taxon>
        <taxon>Magnoliopsida</taxon>
        <taxon>Liliopsida</taxon>
        <taxon>Poales</taxon>
        <taxon>Bromeliaceae</taxon>
        <taxon>Bromelioideae</taxon>
        <taxon>Ananas</taxon>
    </lineage>
</organism>
<gene>
    <name evidence="7" type="primary">LOC109721271</name>
</gene>
<accession>A0A6P5GG66</accession>
<evidence type="ECO:0000259" key="5">
    <source>
        <dbReference type="Pfam" id="PF13178"/>
    </source>
</evidence>
<feature type="region of interest" description="Disordered" evidence="4">
    <location>
        <begin position="19"/>
        <end position="75"/>
    </location>
</feature>
<dbReference type="PANTHER" id="PTHR32295">
    <property type="entry name" value="IQ-DOMAIN 5-RELATED"/>
    <property type="match status" value="1"/>
</dbReference>
<dbReference type="Gramene" id="Aco004249.1.mrna1">
    <property type="protein sequence ID" value="Aco004249.1.mrna1"/>
    <property type="gene ID" value="Aco004249.1.path1"/>
</dbReference>
<dbReference type="Proteomes" id="UP000515123">
    <property type="component" value="Linkage group 15"/>
</dbReference>
<dbReference type="OrthoDB" id="685302at2759"/>
<evidence type="ECO:0000313" key="6">
    <source>
        <dbReference type="Proteomes" id="UP000515123"/>
    </source>
</evidence>
<dbReference type="PANTHER" id="PTHR32295:SF45">
    <property type="entry name" value="PROTEIN IQ-DOMAIN 19"/>
    <property type="match status" value="1"/>
</dbReference>
<evidence type="ECO:0000313" key="7">
    <source>
        <dbReference type="RefSeq" id="XP_020104365.1"/>
    </source>
</evidence>
<reference evidence="6" key="1">
    <citation type="journal article" date="2015" name="Nat. Genet.">
        <title>The pineapple genome and the evolution of CAM photosynthesis.</title>
        <authorList>
            <person name="Ming R."/>
            <person name="VanBuren R."/>
            <person name="Wai C.M."/>
            <person name="Tang H."/>
            <person name="Schatz M.C."/>
            <person name="Bowers J.E."/>
            <person name="Lyons E."/>
            <person name="Wang M.L."/>
            <person name="Chen J."/>
            <person name="Biggers E."/>
            <person name="Zhang J."/>
            <person name="Huang L."/>
            <person name="Zhang L."/>
            <person name="Miao W."/>
            <person name="Zhang J."/>
            <person name="Ye Z."/>
            <person name="Miao C."/>
            <person name="Lin Z."/>
            <person name="Wang H."/>
            <person name="Zhou H."/>
            <person name="Yim W.C."/>
            <person name="Priest H.D."/>
            <person name="Zheng C."/>
            <person name="Woodhouse M."/>
            <person name="Edger P.P."/>
            <person name="Guyot R."/>
            <person name="Guo H.B."/>
            <person name="Guo H."/>
            <person name="Zheng G."/>
            <person name="Singh R."/>
            <person name="Sharma A."/>
            <person name="Min X."/>
            <person name="Zheng Y."/>
            <person name="Lee H."/>
            <person name="Gurtowski J."/>
            <person name="Sedlazeck F.J."/>
            <person name="Harkess A."/>
            <person name="McKain M.R."/>
            <person name="Liao Z."/>
            <person name="Fang J."/>
            <person name="Liu J."/>
            <person name="Zhang X."/>
            <person name="Zhang Q."/>
            <person name="Hu W."/>
            <person name="Qin Y."/>
            <person name="Wang K."/>
            <person name="Chen L.Y."/>
            <person name="Shirley N."/>
            <person name="Lin Y.R."/>
            <person name="Liu L.Y."/>
            <person name="Hernandez A.G."/>
            <person name="Wright C.L."/>
            <person name="Bulone V."/>
            <person name="Tuskan G.A."/>
            <person name="Heath K."/>
            <person name="Zee F."/>
            <person name="Moore P.H."/>
            <person name="Sunkar R."/>
            <person name="Leebens-Mack J.H."/>
            <person name="Mockler T."/>
            <person name="Bennetzen J.L."/>
            <person name="Freeling M."/>
            <person name="Sankoff D."/>
            <person name="Paterson A.H."/>
            <person name="Zhu X."/>
            <person name="Yang X."/>
            <person name="Smith J.A."/>
            <person name="Cushman J.C."/>
            <person name="Paull R.E."/>
            <person name="Yu Q."/>
        </authorList>
    </citation>
    <scope>NUCLEOTIDE SEQUENCE [LARGE SCALE GENOMIC DNA]</scope>
    <source>
        <strain evidence="6">cv. F153</strain>
    </source>
</reference>
<evidence type="ECO:0000256" key="1">
    <source>
        <dbReference type="ARBA" id="ARBA00022860"/>
    </source>
</evidence>
<reference evidence="7" key="2">
    <citation type="submission" date="2025-08" db="UniProtKB">
        <authorList>
            <consortium name="RefSeq"/>
        </authorList>
    </citation>
    <scope>IDENTIFICATION</scope>
    <source>
        <tissue evidence="7">Leaf</tissue>
    </source>
</reference>
<dbReference type="RefSeq" id="XP_020104365.1">
    <property type="nucleotide sequence ID" value="XM_020248776.1"/>
</dbReference>
<dbReference type="AlphaFoldDB" id="A0A6P5GG66"/>
<evidence type="ECO:0000256" key="3">
    <source>
        <dbReference type="ARBA" id="ARBA00024378"/>
    </source>
</evidence>
<feature type="region of interest" description="Disordered" evidence="4">
    <location>
        <begin position="341"/>
        <end position="387"/>
    </location>
</feature>
<dbReference type="Pfam" id="PF13178">
    <property type="entry name" value="DUF4005"/>
    <property type="match status" value="1"/>
</dbReference>
<dbReference type="Gene3D" id="1.20.5.190">
    <property type="match status" value="1"/>
</dbReference>
<feature type="compositionally biased region" description="Low complexity" evidence="4">
    <location>
        <begin position="341"/>
        <end position="354"/>
    </location>
</feature>
<dbReference type="Pfam" id="PF00612">
    <property type="entry name" value="IQ"/>
    <property type="match status" value="2"/>
</dbReference>
<evidence type="ECO:0000256" key="2">
    <source>
        <dbReference type="ARBA" id="ARBA00024341"/>
    </source>
</evidence>